<gene>
    <name evidence="2" type="ORF">PY02781</name>
</gene>
<sequence>QEIEDNKLNLHTMKMMKSNNITNNEEIKFSSTISQDMQNKDSHYNLMENTVLNQNFENQKKNIKIKEQNKLSNDESDESSDIDFSVAINQNLKKHTPKKK</sequence>
<proteinExistence type="predicted"/>
<keyword evidence="3" id="KW-1185">Reference proteome</keyword>
<dbReference type="Proteomes" id="UP000008553">
    <property type="component" value="Unassembled WGS sequence"/>
</dbReference>
<dbReference type="PaxDb" id="73239-Q7RKW8"/>
<accession>Q7RKW8</accession>
<feature type="non-terminal residue" evidence="2">
    <location>
        <position position="1"/>
    </location>
</feature>
<evidence type="ECO:0000313" key="3">
    <source>
        <dbReference type="Proteomes" id="UP000008553"/>
    </source>
</evidence>
<comment type="caution">
    <text evidence="2">The sequence shown here is derived from an EMBL/GenBank/DDBJ whole genome shotgun (WGS) entry which is preliminary data.</text>
</comment>
<evidence type="ECO:0000256" key="1">
    <source>
        <dbReference type="SAM" id="MobiDB-lite"/>
    </source>
</evidence>
<dbReference type="InParanoid" id="Q7RKW8"/>
<dbReference type="AlphaFoldDB" id="Q7RKW8"/>
<feature type="region of interest" description="Disordered" evidence="1">
    <location>
        <begin position="67"/>
        <end position="100"/>
    </location>
</feature>
<dbReference type="EMBL" id="AABL01000772">
    <property type="protein sequence ID" value="EAA22268.1"/>
    <property type="molecule type" value="Genomic_DNA"/>
</dbReference>
<evidence type="ECO:0000313" key="2">
    <source>
        <dbReference type="EMBL" id="EAA22268.1"/>
    </source>
</evidence>
<protein>
    <submittedName>
        <fullName evidence="2">Uncharacterized protein</fullName>
    </submittedName>
</protein>
<name>Q7RKW8_PLAYO</name>
<reference evidence="2 3" key="1">
    <citation type="journal article" date="2002" name="Nature">
        <title>Genome sequence and comparative analysis of the model rodent malaria parasite Plasmodium yoelii yoelii.</title>
        <authorList>
            <person name="Carlton J.M."/>
            <person name="Angiuoli S.V."/>
            <person name="Suh B.B."/>
            <person name="Kooij T.W."/>
            <person name="Pertea M."/>
            <person name="Silva J.C."/>
            <person name="Ermolaeva M.D."/>
            <person name="Allen J.E."/>
            <person name="Selengut J.D."/>
            <person name="Koo H.L."/>
            <person name="Peterson J.D."/>
            <person name="Pop M."/>
            <person name="Kosack D.S."/>
            <person name="Shumway M.F."/>
            <person name="Bidwell S.L."/>
            <person name="Shallom S.J."/>
            <person name="van Aken S.E."/>
            <person name="Riedmuller S.B."/>
            <person name="Feldblyum T.V."/>
            <person name="Cho J.K."/>
            <person name="Quackenbush J."/>
            <person name="Sedegah M."/>
            <person name="Shoaibi A."/>
            <person name="Cummings L.M."/>
            <person name="Florens L."/>
            <person name="Yates J.R."/>
            <person name="Raine J.D."/>
            <person name="Sinden R.E."/>
            <person name="Harris M.A."/>
            <person name="Cunningham D.A."/>
            <person name="Preiser P.R."/>
            <person name="Bergman L.W."/>
            <person name="Vaidya A.B."/>
            <person name="van Lin L.H."/>
            <person name="Janse C.J."/>
            <person name="Waters A.P."/>
            <person name="Smith H.O."/>
            <person name="White O.R."/>
            <person name="Salzberg S.L."/>
            <person name="Venter J.C."/>
            <person name="Fraser C.M."/>
            <person name="Hoffman S.L."/>
            <person name="Gardner M.J."/>
            <person name="Carucci D.J."/>
        </authorList>
    </citation>
    <scope>NUCLEOTIDE SEQUENCE [LARGE SCALE GENOMIC DNA]</scope>
    <source>
        <strain evidence="2 3">17XNL</strain>
    </source>
</reference>
<organism evidence="2 3">
    <name type="scientific">Plasmodium yoelii yoelii</name>
    <dbReference type="NCBI Taxonomy" id="73239"/>
    <lineage>
        <taxon>Eukaryota</taxon>
        <taxon>Sar</taxon>
        <taxon>Alveolata</taxon>
        <taxon>Apicomplexa</taxon>
        <taxon>Aconoidasida</taxon>
        <taxon>Haemosporida</taxon>
        <taxon>Plasmodiidae</taxon>
        <taxon>Plasmodium</taxon>
        <taxon>Plasmodium (Vinckeia)</taxon>
    </lineage>
</organism>